<protein>
    <submittedName>
        <fullName evidence="3">Uncharacterized protein</fullName>
    </submittedName>
</protein>
<comment type="subcellular location">
    <subcellularLocation>
        <location evidence="1">Mitochondrion</location>
    </subcellularLocation>
</comment>
<accession>A0AA39PGZ2</accession>
<evidence type="ECO:0000313" key="3">
    <source>
        <dbReference type="EMBL" id="KAK0484052.1"/>
    </source>
</evidence>
<keyword evidence="4" id="KW-1185">Reference proteome</keyword>
<comment type="caution">
    <text evidence="3">The sequence shown here is derived from an EMBL/GenBank/DDBJ whole genome shotgun (WGS) entry which is preliminary data.</text>
</comment>
<dbReference type="GO" id="GO:0005739">
    <property type="term" value="C:mitochondrion"/>
    <property type="evidence" value="ECO:0007669"/>
    <property type="project" value="UniProtKB-SubCell"/>
</dbReference>
<dbReference type="SUPFAM" id="SSF52467">
    <property type="entry name" value="DHS-like NAD/FAD-binding domain"/>
    <property type="match status" value="1"/>
</dbReference>
<organism evidence="3 4">
    <name type="scientific">Armillaria novae-zelandiae</name>
    <dbReference type="NCBI Taxonomy" id="153914"/>
    <lineage>
        <taxon>Eukaryota</taxon>
        <taxon>Fungi</taxon>
        <taxon>Dikarya</taxon>
        <taxon>Basidiomycota</taxon>
        <taxon>Agaricomycotina</taxon>
        <taxon>Agaricomycetes</taxon>
        <taxon>Agaricomycetidae</taxon>
        <taxon>Agaricales</taxon>
        <taxon>Marasmiineae</taxon>
        <taxon>Physalacriaceae</taxon>
        <taxon>Armillaria</taxon>
    </lineage>
</organism>
<dbReference type="AlphaFoldDB" id="A0AA39PGZ2"/>
<evidence type="ECO:0000256" key="2">
    <source>
        <dbReference type="ARBA" id="ARBA00023128"/>
    </source>
</evidence>
<dbReference type="Gene3D" id="3.40.50.1220">
    <property type="entry name" value="TPP-binding domain"/>
    <property type="match status" value="2"/>
</dbReference>
<evidence type="ECO:0000256" key="1">
    <source>
        <dbReference type="ARBA" id="ARBA00004173"/>
    </source>
</evidence>
<evidence type="ECO:0000313" key="4">
    <source>
        <dbReference type="Proteomes" id="UP001175227"/>
    </source>
</evidence>
<name>A0AA39PGZ2_9AGAR</name>
<gene>
    <name evidence="3" type="ORF">IW261DRAFT_1592019</name>
</gene>
<keyword evidence="2" id="KW-0496">Mitochondrion</keyword>
<dbReference type="InterPro" id="IPR029035">
    <property type="entry name" value="DHS-like_NAD/FAD-binding_dom"/>
</dbReference>
<reference evidence="3" key="1">
    <citation type="submission" date="2023-06" db="EMBL/GenBank/DDBJ databases">
        <authorList>
            <consortium name="Lawrence Berkeley National Laboratory"/>
            <person name="Ahrendt S."/>
            <person name="Sahu N."/>
            <person name="Indic B."/>
            <person name="Wong-Bajracharya J."/>
            <person name="Merenyi Z."/>
            <person name="Ke H.-M."/>
            <person name="Monk M."/>
            <person name="Kocsube S."/>
            <person name="Drula E."/>
            <person name="Lipzen A."/>
            <person name="Balint B."/>
            <person name="Henrissat B."/>
            <person name="Andreopoulos B."/>
            <person name="Martin F.M."/>
            <person name="Harder C.B."/>
            <person name="Rigling D."/>
            <person name="Ford K.L."/>
            <person name="Foster G.D."/>
            <person name="Pangilinan J."/>
            <person name="Papanicolaou A."/>
            <person name="Barry K."/>
            <person name="LaButti K."/>
            <person name="Viragh M."/>
            <person name="Koriabine M."/>
            <person name="Yan M."/>
            <person name="Riley R."/>
            <person name="Champramary S."/>
            <person name="Plett K.L."/>
            <person name="Tsai I.J."/>
            <person name="Slot J."/>
            <person name="Sipos G."/>
            <person name="Plett J."/>
            <person name="Nagy L.G."/>
            <person name="Grigoriev I.V."/>
        </authorList>
    </citation>
    <scope>NUCLEOTIDE SEQUENCE</scope>
    <source>
        <strain evidence="3">ICMP 16352</strain>
    </source>
</reference>
<proteinExistence type="predicted"/>
<dbReference type="Proteomes" id="UP001175227">
    <property type="component" value="Unassembled WGS sequence"/>
</dbReference>
<sequence length="124" mass="13904">MSYNVEEFRWVLSSQENCIIIWRRSIRSFWFALALRLVLKAGPNAAHYVIARLALPRIRQSIAPDSKFTHITQNVQPASKIGGRVKAHGGKVALFNVELGNQADKADVVFLGPCEERLVEVFGV</sequence>
<dbReference type="EMBL" id="JAUEPR010000006">
    <property type="protein sequence ID" value="KAK0484052.1"/>
    <property type="molecule type" value="Genomic_DNA"/>
</dbReference>